<dbReference type="EMBL" id="CP024870">
    <property type="protein sequence ID" value="ATX70473.1"/>
    <property type="molecule type" value="Genomic_DNA"/>
</dbReference>
<evidence type="ECO:0000313" key="3">
    <source>
        <dbReference type="Proteomes" id="UP000231179"/>
    </source>
</evidence>
<organism evidence="2 3">
    <name type="scientific">Spiroplasma clarkii</name>
    <dbReference type="NCBI Taxonomy" id="2139"/>
    <lineage>
        <taxon>Bacteria</taxon>
        <taxon>Bacillati</taxon>
        <taxon>Mycoplasmatota</taxon>
        <taxon>Mollicutes</taxon>
        <taxon>Entomoplasmatales</taxon>
        <taxon>Spiroplasmataceae</taxon>
        <taxon>Spiroplasma</taxon>
    </lineage>
</organism>
<evidence type="ECO:0000256" key="1">
    <source>
        <dbReference type="SAM" id="SignalP"/>
    </source>
</evidence>
<accession>A0A1Y0KZV5</accession>
<dbReference type="RefSeq" id="WP_100254039.1">
    <property type="nucleotide sequence ID" value="NZ_CP024870.1"/>
</dbReference>
<dbReference type="KEGG" id="scla:SCLARK_00278"/>
<protein>
    <recommendedName>
        <fullName evidence="4">BIG2 domain-containing protein</fullName>
    </recommendedName>
</protein>
<dbReference type="PROSITE" id="PS51257">
    <property type="entry name" value="PROKAR_LIPOPROTEIN"/>
    <property type="match status" value="1"/>
</dbReference>
<gene>
    <name evidence="2" type="ORF">SCLAR_v1c01420</name>
</gene>
<name>A0A1Y0KZV5_9MOLU</name>
<dbReference type="Gene3D" id="2.60.40.1080">
    <property type="match status" value="1"/>
</dbReference>
<reference evidence="2 3" key="1">
    <citation type="submission" date="2017-11" db="EMBL/GenBank/DDBJ databases">
        <title>Complete genome sequence of Spiroplasma clarkii CN-5 (DSM 19994).</title>
        <authorList>
            <person name="Tsai Y.-M."/>
            <person name="Chang A."/>
            <person name="Lo W.-S."/>
            <person name="Kuo C.-H."/>
        </authorList>
    </citation>
    <scope>NUCLEOTIDE SEQUENCE [LARGE SCALE GENOMIC DNA]</scope>
    <source>
        <strain evidence="2 3">CN-5</strain>
    </source>
</reference>
<keyword evidence="3" id="KW-1185">Reference proteome</keyword>
<evidence type="ECO:0008006" key="4">
    <source>
        <dbReference type="Google" id="ProtNLM"/>
    </source>
</evidence>
<feature type="signal peptide" evidence="1">
    <location>
        <begin position="1"/>
        <end position="23"/>
    </location>
</feature>
<sequence length="309" mass="32461">MKRLLGLLAATGLVASTSITVVACSDNDEVVIFDSIELSNEKLSTDVKNITIAEFIEGKDSLIFESNAATGKSIITTSQLTKFNASTLKTDVKIGLKEITTALAQDINEEITIKYENTVLGKIVVKIKSGTTNLEAPQVPTINLVGAENVSIDLINENKVKAVTISNHTELGKILVTSNNTDVASVSESAGTITLTGVGVGSAKITVSSSVDGVLDVFFNVQILDSTQIPIPEIILDGAEDVKINLSSEDKTKTVVISNYTELGEILVTSNNTDIATVSEFAGTITLTGVGVGITEIIVSSSIGEIQNK</sequence>
<keyword evidence="1" id="KW-0732">Signal</keyword>
<proteinExistence type="predicted"/>
<dbReference type="InterPro" id="IPR054816">
    <property type="entry name" value="Lipoprotein_mollicutes-type_CS"/>
</dbReference>
<evidence type="ECO:0000313" key="2">
    <source>
        <dbReference type="EMBL" id="ATX70473.1"/>
    </source>
</evidence>
<dbReference type="NCBIfam" id="NF038029">
    <property type="entry name" value="LP_plasma"/>
    <property type="match status" value="1"/>
</dbReference>
<dbReference type="Proteomes" id="UP000231179">
    <property type="component" value="Chromosome"/>
</dbReference>
<feature type="chain" id="PRO_5013208564" description="BIG2 domain-containing protein" evidence="1">
    <location>
        <begin position="24"/>
        <end position="309"/>
    </location>
</feature>
<dbReference type="AlphaFoldDB" id="A0A1Y0KZV5"/>